<feature type="transmembrane region" description="Helical" evidence="3">
    <location>
        <begin position="142"/>
        <end position="165"/>
    </location>
</feature>
<dbReference type="InterPro" id="IPR011701">
    <property type="entry name" value="MFS"/>
</dbReference>
<evidence type="ECO:0000313" key="6">
    <source>
        <dbReference type="Proteomes" id="UP000504606"/>
    </source>
</evidence>
<evidence type="ECO:0000313" key="7">
    <source>
        <dbReference type="RefSeq" id="XP_052124090.1"/>
    </source>
</evidence>
<keyword evidence="3" id="KW-1133">Transmembrane helix</keyword>
<dbReference type="InterPro" id="IPR050327">
    <property type="entry name" value="Proton-linked_MCT"/>
</dbReference>
<dbReference type="PROSITE" id="PS50850">
    <property type="entry name" value="MFS"/>
    <property type="match status" value="1"/>
</dbReference>
<feature type="region of interest" description="Disordered" evidence="2">
    <location>
        <begin position="176"/>
        <end position="206"/>
    </location>
</feature>
<name>A0A9C6U0V4_FRAOC</name>
<dbReference type="GeneID" id="113213152"/>
<dbReference type="Proteomes" id="UP000504606">
    <property type="component" value="Unplaced"/>
</dbReference>
<evidence type="ECO:0000259" key="5">
    <source>
        <dbReference type="PROSITE" id="PS50850"/>
    </source>
</evidence>
<dbReference type="PANTHER" id="PTHR11360">
    <property type="entry name" value="MONOCARBOXYLATE TRANSPORTER"/>
    <property type="match status" value="1"/>
</dbReference>
<feature type="transmembrane region" description="Helical" evidence="3">
    <location>
        <begin position="243"/>
        <end position="268"/>
    </location>
</feature>
<dbReference type="Pfam" id="PF07690">
    <property type="entry name" value="MFS_1"/>
    <property type="match status" value="1"/>
</dbReference>
<feature type="transmembrane region" description="Helical" evidence="3">
    <location>
        <begin position="82"/>
        <end position="105"/>
    </location>
</feature>
<feature type="signal peptide" evidence="4">
    <location>
        <begin position="1"/>
        <end position="20"/>
    </location>
</feature>
<keyword evidence="3" id="KW-0812">Transmembrane</keyword>
<dbReference type="OrthoDB" id="5667at2759"/>
<reference evidence="7" key="1">
    <citation type="submission" date="2025-08" db="UniProtKB">
        <authorList>
            <consortium name="RefSeq"/>
        </authorList>
    </citation>
    <scope>IDENTIFICATION</scope>
    <source>
        <tissue evidence="7">Whole organism</tissue>
    </source>
</reference>
<feature type="transmembrane region" description="Helical" evidence="3">
    <location>
        <begin position="374"/>
        <end position="396"/>
    </location>
</feature>
<dbReference type="KEGG" id="foc:113213152"/>
<dbReference type="SUPFAM" id="SSF103473">
    <property type="entry name" value="MFS general substrate transporter"/>
    <property type="match status" value="1"/>
</dbReference>
<accession>A0A9C6U0V4</accession>
<feature type="transmembrane region" description="Helical" evidence="3">
    <location>
        <begin position="57"/>
        <end position="76"/>
    </location>
</feature>
<feature type="chain" id="PRO_5039028891" evidence="4">
    <location>
        <begin position="21"/>
        <end position="442"/>
    </location>
</feature>
<dbReference type="Gene3D" id="1.20.1250.20">
    <property type="entry name" value="MFS general substrate transporter like domains"/>
    <property type="match status" value="1"/>
</dbReference>
<evidence type="ECO:0000256" key="1">
    <source>
        <dbReference type="ARBA" id="ARBA00004141"/>
    </source>
</evidence>
<evidence type="ECO:0000256" key="2">
    <source>
        <dbReference type="SAM" id="MobiDB-lite"/>
    </source>
</evidence>
<feature type="domain" description="Major facilitator superfamily (MFS) profile" evidence="5">
    <location>
        <begin position="1"/>
        <end position="426"/>
    </location>
</feature>
<feature type="transmembrane region" description="Helical" evidence="3">
    <location>
        <begin position="402"/>
        <end position="423"/>
    </location>
</feature>
<evidence type="ECO:0000256" key="3">
    <source>
        <dbReference type="SAM" id="Phobius"/>
    </source>
</evidence>
<dbReference type="GO" id="GO:0008028">
    <property type="term" value="F:monocarboxylic acid transmembrane transporter activity"/>
    <property type="evidence" value="ECO:0007669"/>
    <property type="project" value="TreeGrafter"/>
</dbReference>
<evidence type="ECO:0000256" key="4">
    <source>
        <dbReference type="SAM" id="SignalP"/>
    </source>
</evidence>
<comment type="subcellular location">
    <subcellularLocation>
        <location evidence="1">Membrane</location>
        <topology evidence="1">Multi-pass membrane protein</topology>
    </subcellularLocation>
</comment>
<feature type="transmembrane region" description="Helical" evidence="3">
    <location>
        <begin position="340"/>
        <end position="362"/>
    </location>
</feature>
<dbReference type="InterPro" id="IPR020846">
    <property type="entry name" value="MFS_dom"/>
</dbReference>
<dbReference type="AlphaFoldDB" id="A0A9C6U0V4"/>
<gene>
    <name evidence="7" type="primary">LOC113213152</name>
</gene>
<dbReference type="RefSeq" id="XP_052124090.1">
    <property type="nucleotide sequence ID" value="XM_052268130.1"/>
</dbReference>
<keyword evidence="6" id="KW-1185">Reference proteome</keyword>
<dbReference type="GO" id="GO:0016020">
    <property type="term" value="C:membrane"/>
    <property type="evidence" value="ECO:0007669"/>
    <property type="project" value="UniProtKB-SubCell"/>
</dbReference>
<dbReference type="InterPro" id="IPR036259">
    <property type="entry name" value="MFS_trans_sf"/>
</dbReference>
<dbReference type="PANTHER" id="PTHR11360:SF229">
    <property type="entry name" value="AGAP007601-PA"/>
    <property type="match status" value="1"/>
</dbReference>
<feature type="transmembrane region" description="Helical" evidence="3">
    <location>
        <begin position="117"/>
        <end position="136"/>
    </location>
</feature>
<organism evidence="6 7">
    <name type="scientific">Frankliniella occidentalis</name>
    <name type="common">Western flower thrips</name>
    <name type="synonym">Euthrips occidentalis</name>
    <dbReference type="NCBI Taxonomy" id="133901"/>
    <lineage>
        <taxon>Eukaryota</taxon>
        <taxon>Metazoa</taxon>
        <taxon>Ecdysozoa</taxon>
        <taxon>Arthropoda</taxon>
        <taxon>Hexapoda</taxon>
        <taxon>Insecta</taxon>
        <taxon>Pterygota</taxon>
        <taxon>Neoptera</taxon>
        <taxon>Paraneoptera</taxon>
        <taxon>Thysanoptera</taxon>
        <taxon>Terebrantia</taxon>
        <taxon>Thripoidea</taxon>
        <taxon>Thripidae</taxon>
        <taxon>Frankliniella</taxon>
    </lineage>
</organism>
<keyword evidence="3" id="KW-0472">Membrane</keyword>
<sequence>MTNMALFSVFGLLFGGQLEAWGLETTGVAVISSTMTSVQNFSGLLVGPLVKRLGARAVSLMGGLLTSCGMSLSYFATDPWHIFLTWGFLVGLGVGLLVPATFLNISAWFSTRRSQAVGISLAGTGLGQIALPHLVRVLLEEYGFHGCVLIIGALALHSIPGCLLFRKPRLIRDPVEASESQPLKPKKDKPLHEPVAAPPPKDAKPAPAVAVLEGAGDRHGGVLAAMKRVALAMDLDLFLNLRFMNLAVGTGLIYTTMTSFSMIFPFFLMETVGMSRAVTATLMSVQSGADLVSRLLLPQVMGGAKCGGHGLPARTVMIVGAVGSAASRSVMAELRGFTELIVMAAVTGMFRGATVLNQNLVIAEHVPAAKLPSAIGLAMVVKGACVLGFGSALGVVRDYSGSYSIFIHSLTALALVTAVSWALESLCCRASRRPDEDADAGR</sequence>
<keyword evidence="4" id="KW-0732">Signal</keyword>
<protein>
    <submittedName>
        <fullName evidence="7">Monocarboxylate transporter 2-like</fullName>
    </submittedName>
</protein>
<proteinExistence type="predicted"/>